<protein>
    <submittedName>
        <fullName evidence="2">Uncharacterized protein</fullName>
    </submittedName>
</protein>
<accession>A0A5D4RD58</accession>
<keyword evidence="1" id="KW-1133">Transmembrane helix</keyword>
<evidence type="ECO:0000256" key="1">
    <source>
        <dbReference type="SAM" id="Phobius"/>
    </source>
</evidence>
<dbReference type="AlphaFoldDB" id="A0A5D4RD58"/>
<feature type="transmembrane region" description="Helical" evidence="1">
    <location>
        <begin position="168"/>
        <end position="190"/>
    </location>
</feature>
<feature type="transmembrane region" description="Helical" evidence="1">
    <location>
        <begin position="39"/>
        <end position="60"/>
    </location>
</feature>
<comment type="caution">
    <text evidence="2">The sequence shown here is derived from an EMBL/GenBank/DDBJ whole genome shotgun (WGS) entry which is preliminary data.</text>
</comment>
<proteinExistence type="predicted"/>
<feature type="transmembrane region" description="Helical" evidence="1">
    <location>
        <begin position="97"/>
        <end position="117"/>
    </location>
</feature>
<organism evidence="2 3">
    <name type="scientific">Bacillus infantis</name>
    <dbReference type="NCBI Taxonomy" id="324767"/>
    <lineage>
        <taxon>Bacteria</taxon>
        <taxon>Bacillati</taxon>
        <taxon>Bacillota</taxon>
        <taxon>Bacilli</taxon>
        <taxon>Bacillales</taxon>
        <taxon>Bacillaceae</taxon>
        <taxon>Bacillus</taxon>
    </lineage>
</organism>
<dbReference type="RefSeq" id="WP_148974980.1">
    <property type="nucleotide sequence ID" value="NZ_VTER01000006.1"/>
</dbReference>
<dbReference type="Proteomes" id="UP000322139">
    <property type="component" value="Unassembled WGS sequence"/>
</dbReference>
<dbReference type="EMBL" id="VTER01000006">
    <property type="protein sequence ID" value="TYS47648.1"/>
    <property type="molecule type" value="Genomic_DNA"/>
</dbReference>
<reference evidence="2 3" key="1">
    <citation type="submission" date="2019-08" db="EMBL/GenBank/DDBJ databases">
        <title>Bacillus genomes from the desert of Cuatro Cienegas, Coahuila.</title>
        <authorList>
            <person name="Olmedo-Alvarez G."/>
        </authorList>
    </citation>
    <scope>NUCLEOTIDE SEQUENCE [LARGE SCALE GENOMIC DNA]</scope>
    <source>
        <strain evidence="2 3">CH446_14T</strain>
    </source>
</reference>
<gene>
    <name evidence="2" type="ORF">FZD51_11935</name>
</gene>
<feature type="transmembrane region" description="Helical" evidence="1">
    <location>
        <begin position="7"/>
        <end position="27"/>
    </location>
</feature>
<evidence type="ECO:0000313" key="3">
    <source>
        <dbReference type="Proteomes" id="UP000322139"/>
    </source>
</evidence>
<feature type="transmembrane region" description="Helical" evidence="1">
    <location>
        <begin position="247"/>
        <end position="266"/>
    </location>
</feature>
<keyword evidence="1" id="KW-0472">Membrane</keyword>
<evidence type="ECO:0000313" key="2">
    <source>
        <dbReference type="EMBL" id="TYS47648.1"/>
    </source>
</evidence>
<feature type="transmembrane region" description="Helical" evidence="1">
    <location>
        <begin position="210"/>
        <end position="226"/>
    </location>
</feature>
<sequence length="267" mass="29759">MLLYKISAYLMLAGLICLLGDGIWIISSYEDPAPYPFAAYLWLFAGVLLMLISFTFTEVLKGKAGGSDSGFPGFKRKDMREYIQPLAAKAQNGDKRIWALLIAVVIILAAVFFAFPGFPLLDVVFTMIPAAAGAGFVLYMAKAEPEEDDEPGNAYRWLRFIDYRRHPFSLALLVFILMNLSLLLSKKYGISLVIDQEGYSPYATSLRTEFHLNAALLVSCACLYINQHAPFLGFHQKNSSHMVVAGIHFFEILVCGVGLFVLILSWF</sequence>
<name>A0A5D4RD58_9BACI</name>
<keyword evidence="1" id="KW-0812">Transmembrane</keyword>